<feature type="region of interest" description="Disordered" evidence="10">
    <location>
        <begin position="34"/>
        <end position="73"/>
    </location>
</feature>
<dbReference type="PANTHER" id="PTHR13264">
    <property type="entry name" value="GCIP-INTERACTING PROTEIN P29"/>
    <property type="match status" value="1"/>
</dbReference>
<dbReference type="Proteomes" id="UP001497383">
    <property type="component" value="Chromosome 8"/>
</dbReference>
<evidence type="ECO:0000313" key="11">
    <source>
        <dbReference type="EMBL" id="CAK9442324.1"/>
    </source>
</evidence>
<dbReference type="Pfam" id="PF08231">
    <property type="entry name" value="SYF2"/>
    <property type="match status" value="1"/>
</dbReference>
<evidence type="ECO:0000256" key="7">
    <source>
        <dbReference type="ARBA" id="ARBA00023187"/>
    </source>
</evidence>
<evidence type="ECO:0000313" key="12">
    <source>
        <dbReference type="Proteomes" id="UP001497383"/>
    </source>
</evidence>
<evidence type="ECO:0000256" key="10">
    <source>
        <dbReference type="SAM" id="MobiDB-lite"/>
    </source>
</evidence>
<evidence type="ECO:0000256" key="2">
    <source>
        <dbReference type="ARBA" id="ARBA00004123"/>
    </source>
</evidence>
<feature type="compositionally biased region" description="Basic and acidic residues" evidence="10">
    <location>
        <begin position="57"/>
        <end position="68"/>
    </location>
</feature>
<comment type="subcellular location">
    <subcellularLocation>
        <location evidence="2 9">Nucleus</location>
    </subcellularLocation>
</comment>
<keyword evidence="5 9" id="KW-0507">mRNA processing</keyword>
<sequence length="206" mass="23772">MTSENNTQSTRSSLLERFERLKAKRRETIKLNKIDVASELRRQKHSGTQADPGSNSDQHHPPDDKHGLSDAQRAMEYTIEECEKWAQRQKRAKAGPLDFNKLAEASYYKEIANIKIDKAAYQLQKDGNEAETSGENGSNGESADNYNKPTREAKRGLSLAVKESRDRKYNKKRRGRQDELQQVDAFINERNKQFNLKLNRQYQGKE</sequence>
<accession>A0ABP0ZUN7</accession>
<evidence type="ECO:0000256" key="3">
    <source>
        <dbReference type="ARBA" id="ARBA00010028"/>
    </source>
</evidence>
<comment type="subunit">
    <text evidence="9">May be part of a spliceosome complex.</text>
</comment>
<dbReference type="RefSeq" id="XP_066833005.1">
    <property type="nucleotide sequence ID" value="XM_066976469.1"/>
</dbReference>
<organism evidence="11 12">
    <name type="scientific">Lodderomyces beijingensis</name>
    <dbReference type="NCBI Taxonomy" id="1775926"/>
    <lineage>
        <taxon>Eukaryota</taxon>
        <taxon>Fungi</taxon>
        <taxon>Dikarya</taxon>
        <taxon>Ascomycota</taxon>
        <taxon>Saccharomycotina</taxon>
        <taxon>Pichiomycetes</taxon>
        <taxon>Debaryomycetaceae</taxon>
        <taxon>Candida/Lodderomyces clade</taxon>
        <taxon>Lodderomyces</taxon>
    </lineage>
</organism>
<evidence type="ECO:0000256" key="9">
    <source>
        <dbReference type="RuleBase" id="RU367148"/>
    </source>
</evidence>
<keyword evidence="7 9" id="KW-0508">mRNA splicing</keyword>
<feature type="compositionally biased region" description="Polar residues" evidence="10">
    <location>
        <begin position="46"/>
        <end position="56"/>
    </location>
</feature>
<dbReference type="GeneID" id="92211263"/>
<proteinExistence type="inferred from homology"/>
<keyword evidence="6 9" id="KW-0747">Spliceosome</keyword>
<comment type="similarity">
    <text evidence="3 9">Belongs to the SYF2 family.</text>
</comment>
<keyword evidence="8 9" id="KW-0539">Nucleus</keyword>
<evidence type="ECO:0000256" key="4">
    <source>
        <dbReference type="ARBA" id="ARBA00014745"/>
    </source>
</evidence>
<dbReference type="EMBL" id="OZ022412">
    <property type="protein sequence ID" value="CAK9442324.1"/>
    <property type="molecule type" value="Genomic_DNA"/>
</dbReference>
<feature type="region of interest" description="Disordered" evidence="10">
    <location>
        <begin position="125"/>
        <end position="184"/>
    </location>
</feature>
<gene>
    <name evidence="11" type="ORF">LODBEIA_P60670</name>
</gene>
<keyword evidence="12" id="KW-1185">Reference proteome</keyword>
<dbReference type="InterPro" id="IPR013260">
    <property type="entry name" value="mRNA_splic_SYF2"/>
</dbReference>
<evidence type="ECO:0000256" key="6">
    <source>
        <dbReference type="ARBA" id="ARBA00022728"/>
    </source>
</evidence>
<dbReference type="PANTHER" id="PTHR13264:SF5">
    <property type="entry name" value="PRE-MRNA-SPLICING FACTOR SYF2"/>
    <property type="match status" value="1"/>
</dbReference>
<evidence type="ECO:0000256" key="1">
    <source>
        <dbReference type="ARBA" id="ARBA00003777"/>
    </source>
</evidence>
<evidence type="ECO:0000256" key="8">
    <source>
        <dbReference type="ARBA" id="ARBA00023242"/>
    </source>
</evidence>
<evidence type="ECO:0000256" key="5">
    <source>
        <dbReference type="ARBA" id="ARBA00022664"/>
    </source>
</evidence>
<comment type="function">
    <text evidence="1 9">Involved in pre-mRNA splicing.</text>
</comment>
<feature type="compositionally biased region" description="Polar residues" evidence="10">
    <location>
        <begin position="130"/>
        <end position="148"/>
    </location>
</feature>
<name>A0ABP0ZUN7_9ASCO</name>
<protein>
    <recommendedName>
        <fullName evidence="4 9">Pre-mRNA-splicing factor SYF2</fullName>
    </recommendedName>
</protein>
<reference evidence="11 12" key="1">
    <citation type="submission" date="2024-03" db="EMBL/GenBank/DDBJ databases">
        <authorList>
            <person name="Brejova B."/>
        </authorList>
    </citation>
    <scope>NUCLEOTIDE SEQUENCE [LARGE SCALE GENOMIC DNA]</scope>
    <source>
        <strain evidence="11 12">CBS 14171</strain>
    </source>
</reference>